<comment type="caution">
    <text evidence="4">The sequence shown here is derived from an EMBL/GenBank/DDBJ whole genome shotgun (WGS) entry which is preliminary data.</text>
</comment>
<dbReference type="InterPro" id="IPR026881">
    <property type="entry name" value="WYL_dom"/>
</dbReference>
<dbReference type="InterPro" id="IPR013196">
    <property type="entry name" value="HTH_11"/>
</dbReference>
<dbReference type="InterPro" id="IPR051534">
    <property type="entry name" value="CBASS_pafABC_assoc_protein"/>
</dbReference>
<evidence type="ECO:0000313" key="5">
    <source>
        <dbReference type="Proteomes" id="UP000320338"/>
    </source>
</evidence>
<dbReference type="PROSITE" id="PS51000">
    <property type="entry name" value="HTH_DEOR_2"/>
    <property type="match status" value="1"/>
</dbReference>
<protein>
    <recommendedName>
        <fullName evidence="3">HTH deoR-type domain-containing protein</fullName>
    </recommendedName>
</protein>
<gene>
    <name evidence="4" type="ORF">PHY01_02840</name>
</gene>
<dbReference type="Gene3D" id="1.10.10.10">
    <property type="entry name" value="Winged helix-like DNA-binding domain superfamily/Winged helix DNA-binding domain"/>
    <property type="match status" value="1"/>
</dbReference>
<dbReference type="SUPFAM" id="SSF46785">
    <property type="entry name" value="Winged helix' DNA-binding domain"/>
    <property type="match status" value="1"/>
</dbReference>
<feature type="domain" description="HTH deoR-type" evidence="3">
    <location>
        <begin position="2"/>
        <end position="60"/>
    </location>
</feature>
<dbReference type="InterPro" id="IPR001034">
    <property type="entry name" value="DeoR_HTH"/>
</dbReference>
<keyword evidence="5" id="KW-1185">Reference proteome</keyword>
<dbReference type="Pfam" id="PF08279">
    <property type="entry name" value="HTH_11"/>
    <property type="match status" value="1"/>
</dbReference>
<dbReference type="Proteomes" id="UP000320338">
    <property type="component" value="Unassembled WGS sequence"/>
</dbReference>
<dbReference type="RefSeq" id="WP_170183594.1">
    <property type="nucleotide sequence ID" value="NZ_BAAARZ010000002.1"/>
</dbReference>
<dbReference type="InterPro" id="IPR036390">
    <property type="entry name" value="WH_DNA-bd_sf"/>
</dbReference>
<keyword evidence="1" id="KW-0805">Transcription regulation</keyword>
<evidence type="ECO:0000259" key="3">
    <source>
        <dbReference type="PROSITE" id="PS51000"/>
    </source>
</evidence>
<dbReference type="GO" id="GO:0003700">
    <property type="term" value="F:DNA-binding transcription factor activity"/>
    <property type="evidence" value="ECO:0007669"/>
    <property type="project" value="InterPro"/>
</dbReference>
<sequence length="228" mass="24717">MRAARVLEMLTVLQHRGHMTAGELAAVLEVSQRTVLRDVEALSEAGIPVYTTRGAGGGITLLDGFRVQLTGLTDEEAMSLFLIGQPRLAHRLGLGAAARSARHKLLTALPPAPAAQVGQLSTWFLHDPDPWEGHRVPHGELRRLAAAVRGHRRVEIALPQRPVRTVDPLGLVLKAGSWHLVVAGADGVPDALCVDDVRGIRLTRHRFTPPPGFDLATAWSRWCAARQP</sequence>
<evidence type="ECO:0000256" key="1">
    <source>
        <dbReference type="ARBA" id="ARBA00023015"/>
    </source>
</evidence>
<dbReference type="EMBL" id="BJNG01000003">
    <property type="protein sequence ID" value="GEC18001.1"/>
    <property type="molecule type" value="Genomic_DNA"/>
</dbReference>
<evidence type="ECO:0000313" key="4">
    <source>
        <dbReference type="EMBL" id="GEC18001.1"/>
    </source>
</evidence>
<proteinExistence type="predicted"/>
<dbReference type="Pfam" id="PF13280">
    <property type="entry name" value="WYL"/>
    <property type="match status" value="1"/>
</dbReference>
<keyword evidence="2" id="KW-0804">Transcription</keyword>
<organism evidence="4 5">
    <name type="scientific">Pseudonocardia hydrocarbonoxydans</name>
    <dbReference type="NCBI Taxonomy" id="76726"/>
    <lineage>
        <taxon>Bacteria</taxon>
        <taxon>Bacillati</taxon>
        <taxon>Actinomycetota</taxon>
        <taxon>Actinomycetes</taxon>
        <taxon>Pseudonocardiales</taxon>
        <taxon>Pseudonocardiaceae</taxon>
        <taxon>Pseudonocardia</taxon>
    </lineage>
</organism>
<dbReference type="InterPro" id="IPR036388">
    <property type="entry name" value="WH-like_DNA-bd_sf"/>
</dbReference>
<dbReference type="PANTHER" id="PTHR34580">
    <property type="match status" value="1"/>
</dbReference>
<dbReference type="PANTHER" id="PTHR34580:SF1">
    <property type="entry name" value="PROTEIN PAFC"/>
    <property type="match status" value="1"/>
</dbReference>
<dbReference type="AlphaFoldDB" id="A0A4Y3WIE8"/>
<accession>A0A4Y3WIE8</accession>
<name>A0A4Y3WIE8_9PSEU</name>
<evidence type="ECO:0000256" key="2">
    <source>
        <dbReference type="ARBA" id="ARBA00023163"/>
    </source>
</evidence>
<reference evidence="4 5" key="1">
    <citation type="submission" date="2019-06" db="EMBL/GenBank/DDBJ databases">
        <title>Whole genome shotgun sequence of Pseudonocardia hydrocarbonoxydans NBRC 14498.</title>
        <authorList>
            <person name="Hosoyama A."/>
            <person name="Uohara A."/>
            <person name="Ohji S."/>
            <person name="Ichikawa N."/>
        </authorList>
    </citation>
    <scope>NUCLEOTIDE SEQUENCE [LARGE SCALE GENOMIC DNA]</scope>
    <source>
        <strain evidence="4 5">NBRC 14498</strain>
    </source>
</reference>